<keyword evidence="9" id="KW-1185">Reference proteome</keyword>
<dbReference type="InterPro" id="IPR033985">
    <property type="entry name" value="SusD-like_N"/>
</dbReference>
<dbReference type="RefSeq" id="WP_188230363.1">
    <property type="nucleotide sequence ID" value="NZ_JACVXB010000004.1"/>
</dbReference>
<dbReference type="PROSITE" id="PS51257">
    <property type="entry name" value="PROKAR_LIPOPROTEIN"/>
    <property type="match status" value="1"/>
</dbReference>
<dbReference type="InterPro" id="IPR011990">
    <property type="entry name" value="TPR-like_helical_dom_sf"/>
</dbReference>
<evidence type="ECO:0000313" key="9">
    <source>
        <dbReference type="Proteomes" id="UP000600588"/>
    </source>
</evidence>
<keyword evidence="5" id="KW-0998">Cell outer membrane</keyword>
<evidence type="ECO:0000256" key="2">
    <source>
        <dbReference type="ARBA" id="ARBA00006275"/>
    </source>
</evidence>
<dbReference type="EMBL" id="JACVXB010000004">
    <property type="protein sequence ID" value="MBD0832572.1"/>
    <property type="molecule type" value="Genomic_DNA"/>
</dbReference>
<dbReference type="Pfam" id="PF07980">
    <property type="entry name" value="SusD_RagB"/>
    <property type="match status" value="1"/>
</dbReference>
<evidence type="ECO:0000256" key="3">
    <source>
        <dbReference type="ARBA" id="ARBA00022729"/>
    </source>
</evidence>
<evidence type="ECO:0000256" key="1">
    <source>
        <dbReference type="ARBA" id="ARBA00004442"/>
    </source>
</evidence>
<name>A0A8J6Q9L1_9FLAO</name>
<organism evidence="8 9">
    <name type="scientific">Aestuariibaculum sediminum</name>
    <dbReference type="NCBI Taxonomy" id="2770637"/>
    <lineage>
        <taxon>Bacteria</taxon>
        <taxon>Pseudomonadati</taxon>
        <taxon>Bacteroidota</taxon>
        <taxon>Flavobacteriia</taxon>
        <taxon>Flavobacteriales</taxon>
        <taxon>Flavobacteriaceae</taxon>
    </lineage>
</organism>
<proteinExistence type="inferred from homology"/>
<keyword evidence="4" id="KW-0472">Membrane</keyword>
<accession>A0A8J6Q9L1</accession>
<comment type="subcellular location">
    <subcellularLocation>
        <location evidence="1">Cell outer membrane</location>
    </subcellularLocation>
</comment>
<protein>
    <submittedName>
        <fullName evidence="8">RagB/SusD family nutrient uptake outer membrane protein</fullName>
    </submittedName>
</protein>
<feature type="domain" description="RagB/SusD" evidence="6">
    <location>
        <begin position="353"/>
        <end position="468"/>
    </location>
</feature>
<dbReference type="Pfam" id="PF14322">
    <property type="entry name" value="SusD-like_3"/>
    <property type="match status" value="1"/>
</dbReference>
<comment type="caution">
    <text evidence="8">The sequence shown here is derived from an EMBL/GenBank/DDBJ whole genome shotgun (WGS) entry which is preliminary data.</text>
</comment>
<dbReference type="GO" id="GO:0009279">
    <property type="term" value="C:cell outer membrane"/>
    <property type="evidence" value="ECO:0007669"/>
    <property type="project" value="UniProtKB-SubCell"/>
</dbReference>
<dbReference type="Gene3D" id="1.25.40.390">
    <property type="match status" value="1"/>
</dbReference>
<evidence type="ECO:0000259" key="6">
    <source>
        <dbReference type="Pfam" id="PF07980"/>
    </source>
</evidence>
<gene>
    <name evidence="8" type="ORF">ICJ83_10560</name>
</gene>
<sequence length="468" mass="53850">MMKRNIYILMGFVMAIFSCESPDDFLDVIPTGRVIPSTVEDFNNLLNSPDYFFRRQENISFKDPDVFMNELSYSTIANNMRYANAYMWENDLFLIDQADADYNRTYQMLYISNFVLDGINDAELGAFNENERKNIQAEAHAQRAMELFLAVTEYAPMYDPNNRDVPGVPMPLEVDITTLYSKSSVGEVYDQIVNDLNKSLELISPTYPNINIVGNYRPGKASIYALLAEVHLYMGNFQEAKTNSDKALALYDYLNDWTTFEFQDPDNITLGYVDKDYENRDGNTEALWNRFHREVYYNPVQLYHPDLEALFDKDNDSRWYLRASQTDRNGNDYSPYYVYYFPITQVGMTVPRLLLTNAEAKVRTGDGAGAMASLNKLLAKRLYAFTPLTHTDNALTLQIIKDERRKELHGSGLNLFDLARYHVYGETVPTFTRTNPETGATATLEPGSDDYYVQIPLQVQELNPNLKQ</sequence>
<evidence type="ECO:0000256" key="5">
    <source>
        <dbReference type="ARBA" id="ARBA00023237"/>
    </source>
</evidence>
<dbReference type="SUPFAM" id="SSF48452">
    <property type="entry name" value="TPR-like"/>
    <property type="match status" value="1"/>
</dbReference>
<evidence type="ECO:0000256" key="4">
    <source>
        <dbReference type="ARBA" id="ARBA00023136"/>
    </source>
</evidence>
<reference evidence="8 9" key="1">
    <citation type="submission" date="2020-09" db="EMBL/GenBank/DDBJ databases">
        <title>TT11 complete genome.</title>
        <authorList>
            <person name="Wu Z."/>
        </authorList>
    </citation>
    <scope>NUCLEOTIDE SEQUENCE [LARGE SCALE GENOMIC DNA]</scope>
    <source>
        <strain evidence="8 9">TT11</strain>
    </source>
</reference>
<feature type="domain" description="SusD-like N-terminal" evidence="7">
    <location>
        <begin position="24"/>
        <end position="232"/>
    </location>
</feature>
<dbReference type="InterPro" id="IPR012944">
    <property type="entry name" value="SusD_RagB_dom"/>
</dbReference>
<evidence type="ECO:0000259" key="7">
    <source>
        <dbReference type="Pfam" id="PF14322"/>
    </source>
</evidence>
<dbReference type="Proteomes" id="UP000600588">
    <property type="component" value="Unassembled WGS sequence"/>
</dbReference>
<keyword evidence="3" id="KW-0732">Signal</keyword>
<dbReference type="AlphaFoldDB" id="A0A8J6Q9L1"/>
<comment type="similarity">
    <text evidence="2">Belongs to the SusD family.</text>
</comment>
<evidence type="ECO:0000313" key="8">
    <source>
        <dbReference type="EMBL" id="MBD0832572.1"/>
    </source>
</evidence>